<dbReference type="Pfam" id="PF07690">
    <property type="entry name" value="MFS_1"/>
    <property type="match status" value="1"/>
</dbReference>
<evidence type="ECO:0000256" key="5">
    <source>
        <dbReference type="ARBA" id="ARBA00023136"/>
    </source>
</evidence>
<evidence type="ECO:0000313" key="9">
    <source>
        <dbReference type="Proteomes" id="UP001629230"/>
    </source>
</evidence>
<evidence type="ECO:0000259" key="7">
    <source>
        <dbReference type="PROSITE" id="PS50850"/>
    </source>
</evidence>
<evidence type="ECO:0000313" key="8">
    <source>
        <dbReference type="EMBL" id="MFM0008218.1"/>
    </source>
</evidence>
<organism evidence="8 9">
    <name type="scientific">Paraburkholderia dipogonis</name>
    <dbReference type="NCBI Taxonomy" id="1211383"/>
    <lineage>
        <taxon>Bacteria</taxon>
        <taxon>Pseudomonadati</taxon>
        <taxon>Pseudomonadota</taxon>
        <taxon>Betaproteobacteria</taxon>
        <taxon>Burkholderiales</taxon>
        <taxon>Burkholderiaceae</taxon>
        <taxon>Paraburkholderia</taxon>
    </lineage>
</organism>
<comment type="subcellular location">
    <subcellularLocation>
        <location evidence="1">Membrane</location>
        <topology evidence="1">Multi-pass membrane protein</topology>
    </subcellularLocation>
</comment>
<keyword evidence="5 6" id="KW-0472">Membrane</keyword>
<feature type="transmembrane region" description="Helical" evidence="6">
    <location>
        <begin position="342"/>
        <end position="363"/>
    </location>
</feature>
<gene>
    <name evidence="8" type="ORF">PQR57_45860</name>
</gene>
<evidence type="ECO:0000256" key="2">
    <source>
        <dbReference type="ARBA" id="ARBA00022448"/>
    </source>
</evidence>
<feature type="transmembrane region" description="Helical" evidence="6">
    <location>
        <begin position="115"/>
        <end position="137"/>
    </location>
</feature>
<dbReference type="PANTHER" id="PTHR43791:SF36">
    <property type="entry name" value="TRANSPORTER, PUTATIVE (AFU_ORTHOLOGUE AFUA_6G08340)-RELATED"/>
    <property type="match status" value="1"/>
</dbReference>
<feature type="transmembrane region" description="Helical" evidence="6">
    <location>
        <begin position="91"/>
        <end position="109"/>
    </location>
</feature>
<keyword evidence="2" id="KW-0813">Transport</keyword>
<evidence type="ECO:0000256" key="3">
    <source>
        <dbReference type="ARBA" id="ARBA00022692"/>
    </source>
</evidence>
<feature type="transmembrane region" description="Helical" evidence="6">
    <location>
        <begin position="406"/>
        <end position="429"/>
    </location>
</feature>
<feature type="transmembrane region" description="Helical" evidence="6">
    <location>
        <begin position="149"/>
        <end position="172"/>
    </location>
</feature>
<dbReference type="RefSeq" id="WP_408183174.1">
    <property type="nucleotide sequence ID" value="NZ_JAQQEZ010000087.1"/>
</dbReference>
<accession>A0ABW9B6S5</accession>
<feature type="transmembrane region" description="Helical" evidence="6">
    <location>
        <begin position="59"/>
        <end position="79"/>
    </location>
</feature>
<keyword evidence="3 6" id="KW-0812">Transmembrane</keyword>
<feature type="transmembrane region" description="Helical" evidence="6">
    <location>
        <begin position="375"/>
        <end position="400"/>
    </location>
</feature>
<dbReference type="PROSITE" id="PS50850">
    <property type="entry name" value="MFS"/>
    <property type="match status" value="1"/>
</dbReference>
<feature type="domain" description="Major facilitator superfamily (MFS) profile" evidence="7">
    <location>
        <begin position="25"/>
        <end position="433"/>
    </location>
</feature>
<reference evidence="8 9" key="1">
    <citation type="journal article" date="2024" name="Chem. Sci.">
        <title>Discovery of megapolipeptins by genome mining of a Burkholderiales bacteria collection.</title>
        <authorList>
            <person name="Paulo B.S."/>
            <person name="Recchia M.J.J."/>
            <person name="Lee S."/>
            <person name="Fergusson C.H."/>
            <person name="Romanowski S.B."/>
            <person name="Hernandez A."/>
            <person name="Krull N."/>
            <person name="Liu D.Y."/>
            <person name="Cavanagh H."/>
            <person name="Bos A."/>
            <person name="Gray C.A."/>
            <person name="Murphy B.T."/>
            <person name="Linington R.G."/>
            <person name="Eustaquio A.S."/>
        </authorList>
    </citation>
    <scope>NUCLEOTIDE SEQUENCE [LARGE SCALE GENOMIC DNA]</scope>
    <source>
        <strain evidence="8 9">RL17-350-BIC-A</strain>
    </source>
</reference>
<evidence type="ECO:0000256" key="1">
    <source>
        <dbReference type="ARBA" id="ARBA00004141"/>
    </source>
</evidence>
<dbReference type="InterPro" id="IPR011701">
    <property type="entry name" value="MFS"/>
</dbReference>
<feature type="transmembrane region" description="Helical" evidence="6">
    <location>
        <begin position="318"/>
        <end position="336"/>
    </location>
</feature>
<keyword evidence="4 6" id="KW-1133">Transmembrane helix</keyword>
<dbReference type="InterPro" id="IPR036259">
    <property type="entry name" value="MFS_trans_sf"/>
</dbReference>
<keyword evidence="9" id="KW-1185">Reference proteome</keyword>
<protein>
    <submittedName>
        <fullName evidence="8">MFS transporter</fullName>
    </submittedName>
</protein>
<name>A0ABW9B6S5_9BURK</name>
<feature type="transmembrane region" description="Helical" evidence="6">
    <location>
        <begin position="21"/>
        <end position="39"/>
    </location>
</feature>
<evidence type="ECO:0000256" key="4">
    <source>
        <dbReference type="ARBA" id="ARBA00022989"/>
    </source>
</evidence>
<dbReference type="EMBL" id="JAQQEZ010000087">
    <property type="protein sequence ID" value="MFM0008218.1"/>
    <property type="molecule type" value="Genomic_DNA"/>
</dbReference>
<feature type="transmembrane region" description="Helical" evidence="6">
    <location>
        <begin position="285"/>
        <end position="306"/>
    </location>
</feature>
<dbReference type="Proteomes" id="UP001629230">
    <property type="component" value="Unassembled WGS sequence"/>
</dbReference>
<comment type="caution">
    <text evidence="8">The sequence shown here is derived from an EMBL/GenBank/DDBJ whole genome shotgun (WGS) entry which is preliminary data.</text>
</comment>
<dbReference type="CDD" id="cd17319">
    <property type="entry name" value="MFS_ExuT_GudP_like"/>
    <property type="match status" value="1"/>
</dbReference>
<dbReference type="SUPFAM" id="SSF103473">
    <property type="entry name" value="MFS general substrate transporter"/>
    <property type="match status" value="1"/>
</dbReference>
<feature type="transmembrane region" description="Helical" evidence="6">
    <location>
        <begin position="251"/>
        <end position="273"/>
    </location>
</feature>
<dbReference type="Gene3D" id="1.20.1250.20">
    <property type="entry name" value="MFS general substrate transporter like domains"/>
    <property type="match status" value="2"/>
</dbReference>
<proteinExistence type="predicted"/>
<evidence type="ECO:0000256" key="6">
    <source>
        <dbReference type="SAM" id="Phobius"/>
    </source>
</evidence>
<dbReference type="PANTHER" id="PTHR43791">
    <property type="entry name" value="PERMEASE-RELATED"/>
    <property type="match status" value="1"/>
</dbReference>
<sequence>MLNSPTLPHAVPTTQAVFRRIGLRAVPLLFVCYVVNMLDRLNVGFAKLQFLANLHLNEAVFGVAAGFLYLGYILFEVPSNLMLHRYGARKTLLRIMILWGVFTMVQALASGKYQFYVLRYLVGAAEAGFFPGVLLYFTYWFPDHMRGRVTSLFVMALPVSGIIGGPLAAWIMTDFDGVAGLRGWQSLFLIEGVPAILLGVVAYLSLADRPSDTPWLSATEKQLVADQLQADAGNVSRHAPSKLRDALKNKVLYRLAVCYLTFYCVENALLLWIPTLLKSVGVKSLMSIGWLSGTIALAAAIGMLTVSFSSDRLRERRWHVLGCGIVAGLSMVLLPVGVHSIVATVVLLATSSAAVFGFLVLFWTIPGVLFKDAAAAGGLAFVSSVGALGGVFSPIFIGWIKEATGSFYYAPGTIGCVFLVSLLLLNTCFPRREKIGLMKLEAL</sequence>
<feature type="transmembrane region" description="Helical" evidence="6">
    <location>
        <begin position="184"/>
        <end position="206"/>
    </location>
</feature>
<dbReference type="InterPro" id="IPR020846">
    <property type="entry name" value="MFS_dom"/>
</dbReference>